<gene>
    <name evidence="1" type="ORF">PHISCL_11062</name>
</gene>
<reference evidence="2" key="1">
    <citation type="submission" date="2017-02" db="EMBL/GenBank/DDBJ databases">
        <authorList>
            <person name="Tafer H."/>
            <person name="Lopandic K."/>
        </authorList>
    </citation>
    <scope>NUCLEOTIDE SEQUENCE [LARGE SCALE GENOMIC DNA]</scope>
    <source>
        <strain evidence="2">CBS 366.77</strain>
    </source>
</reference>
<dbReference type="EMBL" id="MVGC01003690">
    <property type="protein sequence ID" value="RJE16601.1"/>
    <property type="molecule type" value="Genomic_DNA"/>
</dbReference>
<proteinExistence type="predicted"/>
<dbReference type="Proteomes" id="UP000266188">
    <property type="component" value="Unassembled WGS sequence"/>
</dbReference>
<organism evidence="1 2">
    <name type="scientific">Aspergillus sclerotialis</name>
    <dbReference type="NCBI Taxonomy" id="2070753"/>
    <lineage>
        <taxon>Eukaryota</taxon>
        <taxon>Fungi</taxon>
        <taxon>Dikarya</taxon>
        <taxon>Ascomycota</taxon>
        <taxon>Pezizomycotina</taxon>
        <taxon>Eurotiomycetes</taxon>
        <taxon>Eurotiomycetidae</taxon>
        <taxon>Eurotiales</taxon>
        <taxon>Aspergillaceae</taxon>
        <taxon>Aspergillus</taxon>
        <taxon>Aspergillus subgen. Polypaecilum</taxon>
    </lineage>
</organism>
<evidence type="ECO:0000313" key="1">
    <source>
        <dbReference type="EMBL" id="RJE16601.1"/>
    </source>
</evidence>
<accession>A0A3A2ZH64</accession>
<evidence type="ECO:0000313" key="2">
    <source>
        <dbReference type="Proteomes" id="UP000266188"/>
    </source>
</evidence>
<comment type="caution">
    <text evidence="1">The sequence shown here is derived from an EMBL/GenBank/DDBJ whole genome shotgun (WGS) entry which is preliminary data.</text>
</comment>
<name>A0A3A2ZH64_9EURO</name>
<sequence length="49" mass="5419">MDLQRQLLARECVVGEAVGVGGCEGRDESEAFWFLEGEFGLEGAEREGW</sequence>
<keyword evidence="2" id="KW-1185">Reference proteome</keyword>
<protein>
    <submittedName>
        <fullName evidence="1">Uncharacterized protein</fullName>
    </submittedName>
</protein>
<dbReference type="AlphaFoldDB" id="A0A3A2ZH64"/>